<accession>A0AAP0NAE6</accession>
<feature type="domain" description="F-box associated beta-propeller type 3" evidence="1">
    <location>
        <begin position="6"/>
        <end position="130"/>
    </location>
</feature>
<evidence type="ECO:0000313" key="3">
    <source>
        <dbReference type="Proteomes" id="UP001415857"/>
    </source>
</evidence>
<evidence type="ECO:0000259" key="1">
    <source>
        <dbReference type="Pfam" id="PF08268"/>
    </source>
</evidence>
<dbReference type="EMBL" id="JBBPBK010000015">
    <property type="protein sequence ID" value="KAK9269048.1"/>
    <property type="molecule type" value="Genomic_DNA"/>
</dbReference>
<organism evidence="2 3">
    <name type="scientific">Liquidambar formosana</name>
    <name type="common">Formosan gum</name>
    <dbReference type="NCBI Taxonomy" id="63359"/>
    <lineage>
        <taxon>Eukaryota</taxon>
        <taxon>Viridiplantae</taxon>
        <taxon>Streptophyta</taxon>
        <taxon>Embryophyta</taxon>
        <taxon>Tracheophyta</taxon>
        <taxon>Spermatophyta</taxon>
        <taxon>Magnoliopsida</taxon>
        <taxon>eudicotyledons</taxon>
        <taxon>Gunneridae</taxon>
        <taxon>Pentapetalae</taxon>
        <taxon>Saxifragales</taxon>
        <taxon>Altingiaceae</taxon>
        <taxon>Liquidambar</taxon>
    </lineage>
</organism>
<protein>
    <recommendedName>
        <fullName evidence="1">F-box associated beta-propeller type 3 domain-containing protein</fullName>
    </recommendedName>
</protein>
<proteinExistence type="predicted"/>
<sequence length="207" mass="23625">MDVYELIVGFDVESEEFRVLSAPPDYRRGQAYVHFRLHLTVLGGQLCLLDSTPDDHIVIWVMKEYGVEGSWKKEYVVEPPLIGLERPYVSPLCLMKNEEILFSCNGRTLIQYDLVEKRFRAVRIQGLPPYFSAFNHVGSLVSLRDAGETMSGWRGSGSYGRWSTTLRPVPSHDPKISMELLFSHQGLYQVADPDQPGMIMFLPRDGR</sequence>
<dbReference type="InterPro" id="IPR013187">
    <property type="entry name" value="F-box-assoc_dom_typ3"/>
</dbReference>
<comment type="caution">
    <text evidence="2">The sequence shown here is derived from an EMBL/GenBank/DDBJ whole genome shotgun (WGS) entry which is preliminary data.</text>
</comment>
<name>A0AAP0NAE6_LIQFO</name>
<reference evidence="2 3" key="1">
    <citation type="journal article" date="2024" name="Plant J.">
        <title>Genome sequences and population genomics reveal climatic adaptation and genomic divergence between two closely related sweetgum species.</title>
        <authorList>
            <person name="Xu W.Q."/>
            <person name="Ren C.Q."/>
            <person name="Zhang X.Y."/>
            <person name="Comes H.P."/>
            <person name="Liu X.H."/>
            <person name="Li Y.G."/>
            <person name="Kettle C.J."/>
            <person name="Jalonen R."/>
            <person name="Gaisberger H."/>
            <person name="Ma Y.Z."/>
            <person name="Qiu Y.X."/>
        </authorList>
    </citation>
    <scope>NUCLEOTIDE SEQUENCE [LARGE SCALE GENOMIC DNA]</scope>
    <source>
        <strain evidence="2">Hangzhou</strain>
    </source>
</reference>
<evidence type="ECO:0000313" key="2">
    <source>
        <dbReference type="EMBL" id="KAK9269048.1"/>
    </source>
</evidence>
<dbReference type="Pfam" id="PF08268">
    <property type="entry name" value="FBA_3"/>
    <property type="match status" value="1"/>
</dbReference>
<keyword evidence="3" id="KW-1185">Reference proteome</keyword>
<dbReference type="Proteomes" id="UP001415857">
    <property type="component" value="Unassembled WGS sequence"/>
</dbReference>
<dbReference type="AlphaFoldDB" id="A0AAP0NAE6"/>
<gene>
    <name evidence="2" type="ORF">L1049_000816</name>
</gene>